<keyword evidence="3" id="KW-1185">Reference proteome</keyword>
<reference evidence="2" key="1">
    <citation type="submission" date="2020-12" db="EMBL/GenBank/DDBJ databases">
        <title>Metabolic potential, ecology and presence of endohyphal bacteria is reflected in genomic diversity of Mucoromycotina.</title>
        <authorList>
            <person name="Muszewska A."/>
            <person name="Okrasinska A."/>
            <person name="Steczkiewicz K."/>
            <person name="Drgas O."/>
            <person name="Orlowska M."/>
            <person name="Perlinska-Lenart U."/>
            <person name="Aleksandrzak-Piekarczyk T."/>
            <person name="Szatraj K."/>
            <person name="Zielenkiewicz U."/>
            <person name="Pilsyk S."/>
            <person name="Malc E."/>
            <person name="Mieczkowski P."/>
            <person name="Kruszewska J.S."/>
            <person name="Biernat P."/>
            <person name="Pawlowska J."/>
        </authorList>
    </citation>
    <scope>NUCLEOTIDE SEQUENCE</scope>
    <source>
        <strain evidence="2">CBS 226.32</strain>
    </source>
</reference>
<organism evidence="2 3">
    <name type="scientific">Mucor plumbeus</name>
    <dbReference type="NCBI Taxonomy" id="97098"/>
    <lineage>
        <taxon>Eukaryota</taxon>
        <taxon>Fungi</taxon>
        <taxon>Fungi incertae sedis</taxon>
        <taxon>Mucoromycota</taxon>
        <taxon>Mucoromycotina</taxon>
        <taxon>Mucoromycetes</taxon>
        <taxon>Mucorales</taxon>
        <taxon>Mucorineae</taxon>
        <taxon>Mucoraceae</taxon>
        <taxon>Mucor</taxon>
    </lineage>
</organism>
<feature type="compositionally biased region" description="Basic and acidic residues" evidence="1">
    <location>
        <begin position="73"/>
        <end position="83"/>
    </location>
</feature>
<comment type="caution">
    <text evidence="2">The sequence shown here is derived from an EMBL/GenBank/DDBJ whole genome shotgun (WGS) entry which is preliminary data.</text>
</comment>
<dbReference type="EMBL" id="JAEPRC010000214">
    <property type="protein sequence ID" value="KAG2203859.1"/>
    <property type="molecule type" value="Genomic_DNA"/>
</dbReference>
<evidence type="ECO:0000313" key="3">
    <source>
        <dbReference type="Proteomes" id="UP000650833"/>
    </source>
</evidence>
<gene>
    <name evidence="2" type="ORF">INT46_011624</name>
</gene>
<dbReference type="AlphaFoldDB" id="A0A8H7V7A7"/>
<evidence type="ECO:0000313" key="2">
    <source>
        <dbReference type="EMBL" id="KAG2203859.1"/>
    </source>
</evidence>
<proteinExistence type="predicted"/>
<feature type="region of interest" description="Disordered" evidence="1">
    <location>
        <begin position="1"/>
        <end position="44"/>
    </location>
</feature>
<sequence>MTSNASKAGSKKDQFVGNAKDTLGGTVGNNSMQSEDKAQNASGSLEERIATVKCYVSVGDNSSEASAKVTKKKGGEAQKDWNS</sequence>
<feature type="region of interest" description="Disordered" evidence="1">
    <location>
        <begin position="61"/>
        <end position="83"/>
    </location>
</feature>
<dbReference type="Proteomes" id="UP000650833">
    <property type="component" value="Unassembled WGS sequence"/>
</dbReference>
<protein>
    <submittedName>
        <fullName evidence="2">Uncharacterized protein</fullName>
    </submittedName>
</protein>
<dbReference type="OrthoDB" id="9999611at2759"/>
<accession>A0A8H7V7A7</accession>
<feature type="compositionally biased region" description="Polar residues" evidence="1">
    <location>
        <begin position="28"/>
        <end position="43"/>
    </location>
</feature>
<name>A0A8H7V7A7_9FUNG</name>
<evidence type="ECO:0000256" key="1">
    <source>
        <dbReference type="SAM" id="MobiDB-lite"/>
    </source>
</evidence>